<evidence type="ECO:0000313" key="2">
    <source>
        <dbReference type="Proteomes" id="UP000199026"/>
    </source>
</evidence>
<dbReference type="Proteomes" id="UP000199026">
    <property type="component" value="Unassembled WGS sequence"/>
</dbReference>
<keyword evidence="2" id="KW-1185">Reference proteome</keyword>
<organism evidence="1 2">
    <name type="scientific">Lentibacter algarum</name>
    <dbReference type="NCBI Taxonomy" id="576131"/>
    <lineage>
        <taxon>Bacteria</taxon>
        <taxon>Pseudomonadati</taxon>
        <taxon>Pseudomonadota</taxon>
        <taxon>Alphaproteobacteria</taxon>
        <taxon>Rhodobacterales</taxon>
        <taxon>Roseobacteraceae</taxon>
        <taxon>Lentibacter</taxon>
    </lineage>
</organism>
<dbReference type="RefSeq" id="WP_089894636.1">
    <property type="nucleotide sequence ID" value="NZ_FNPR01000011.1"/>
</dbReference>
<reference evidence="1 2" key="1">
    <citation type="submission" date="2016-10" db="EMBL/GenBank/DDBJ databases">
        <authorList>
            <person name="de Groot N.N."/>
        </authorList>
    </citation>
    <scope>NUCLEOTIDE SEQUENCE [LARGE SCALE GENOMIC DNA]</scope>
    <source>
        <strain evidence="1 2">DSM 24677</strain>
    </source>
</reference>
<proteinExistence type="predicted"/>
<dbReference type="OrthoDB" id="7876495at2"/>
<dbReference type="EMBL" id="FNPR01000011">
    <property type="protein sequence ID" value="SDY89230.1"/>
    <property type="molecule type" value="Genomic_DNA"/>
</dbReference>
<protein>
    <submittedName>
        <fullName evidence="1">Uncharacterized protein</fullName>
    </submittedName>
</protein>
<sequence length="254" mass="26681">MTTIAQIDRMITNLQGLKASIAQPAADPEAADFDAVFASVVSDAETEVAAPASVALANTSAMSATPLASEVSGIEKYRSLDLVTDSLDRSRVARPNMREFMDATGANSQDASELLYGVIGSNGDYRDWDAIMASDNPIDAARAATAQLYNSNLTYEMVNDASYGTDDYAEVLAASSLAEETTLGKQGNFALHSSEDTTSLMAVSSSGLMLRGAGSSQEQIERTAWLFGFSTEGLGALADKAETAALKDALENFA</sequence>
<name>A0A1H3NKN4_9RHOB</name>
<accession>A0A1H3NKN4</accession>
<dbReference type="AlphaFoldDB" id="A0A1H3NKN4"/>
<evidence type="ECO:0000313" key="1">
    <source>
        <dbReference type="EMBL" id="SDY89230.1"/>
    </source>
</evidence>
<gene>
    <name evidence="1" type="ORF">SAMN05444486_1113</name>
</gene>
<dbReference type="GeneID" id="78125967"/>